<accession>A0ABD2QN49</accession>
<feature type="coiled-coil region" evidence="1">
    <location>
        <begin position="107"/>
        <end position="370"/>
    </location>
</feature>
<evidence type="ECO:0000256" key="1">
    <source>
        <dbReference type="SAM" id="Coils"/>
    </source>
</evidence>
<evidence type="ECO:0000313" key="3">
    <source>
        <dbReference type="EMBL" id="KAL3320156.1"/>
    </source>
</evidence>
<dbReference type="EMBL" id="JBJKFK010000072">
    <property type="protein sequence ID" value="KAL3320156.1"/>
    <property type="molecule type" value="Genomic_DNA"/>
</dbReference>
<name>A0ABD2QN49_9PLAT</name>
<sequence>MLPKRVKTGDTRGNMGTASRLTTGMKSSAGKKQSAGIMKSSLNLQERPITQQGLSGVKMTSGQGRRRQVEDKSHYIGLVRRKMNEIEDEIKKISVHTEELETVNASYLQYEQMAEELASHIEGLQGELGDYNTLVEKAGMGGDAESVQLDLEDLKEANQRFERNLVVLFESRQDKEATVEKLEIELDQDRQLAESVLHDMKDTERERYLSLKVQNESLINQLKDAQVQMENLNSRKIEFEQDLADNQTKQECLKLYAHLRKLQAKRDQLQAEDASFQDPQLEKDRLLNRVKEDNQEIAQMEKEIYNLEERAMYLEEQIEKTRQGTYSESVEKIQKLEELKKQEQQIDAFADNFETARHDEEVQIEQLQEKITGVLTRLSKNHATLEEPVNTSPGNLEADQKKGKLQTELFKVDQLEKKLKEEQEKLSEKIASMEQEMRTFSDLDTIRVEKNERKKQLLSEKEVAAKELETVEKERQLLDQKVTKMQRDLDADETYSQIKNLEKRWCQLEQVNHALSESLESKRELMDYSSIRHNVEQLLSCYNQKLIQQLN</sequence>
<proteinExistence type="predicted"/>
<reference evidence="3 4" key="1">
    <citation type="submission" date="2024-11" db="EMBL/GenBank/DDBJ databases">
        <title>Adaptive evolution of stress response genes in parasites aligns with host niche diversity.</title>
        <authorList>
            <person name="Hahn C."/>
            <person name="Resl P."/>
        </authorList>
    </citation>
    <scope>NUCLEOTIDE SEQUENCE [LARGE SCALE GENOMIC DNA]</scope>
    <source>
        <strain evidence="3">EGGRZ-B1_66</strain>
        <tissue evidence="3">Body</tissue>
    </source>
</reference>
<dbReference type="PANTHER" id="PTHR31432:SF0">
    <property type="entry name" value="INTRAFLAGELLAR TRANSPORT PROTEIN 74 HOMOLOG"/>
    <property type="match status" value="1"/>
</dbReference>
<feature type="compositionally biased region" description="Polar residues" evidence="2">
    <location>
        <begin position="14"/>
        <end position="26"/>
    </location>
</feature>
<dbReference type="AlphaFoldDB" id="A0ABD2QN49"/>
<evidence type="ECO:0000313" key="4">
    <source>
        <dbReference type="Proteomes" id="UP001626550"/>
    </source>
</evidence>
<comment type="caution">
    <text evidence="3">The sequence shown here is derived from an EMBL/GenBank/DDBJ whole genome shotgun (WGS) entry which is preliminary data.</text>
</comment>
<dbReference type="Proteomes" id="UP001626550">
    <property type="component" value="Unassembled WGS sequence"/>
</dbReference>
<protein>
    <submittedName>
        <fullName evidence="3">Intraflagellar transport protein 74</fullName>
    </submittedName>
</protein>
<feature type="region of interest" description="Disordered" evidence="2">
    <location>
        <begin position="1"/>
        <end position="36"/>
    </location>
</feature>
<keyword evidence="4" id="KW-1185">Reference proteome</keyword>
<organism evidence="3 4">
    <name type="scientific">Cichlidogyrus casuarinus</name>
    <dbReference type="NCBI Taxonomy" id="1844966"/>
    <lineage>
        <taxon>Eukaryota</taxon>
        <taxon>Metazoa</taxon>
        <taxon>Spiralia</taxon>
        <taxon>Lophotrochozoa</taxon>
        <taxon>Platyhelminthes</taxon>
        <taxon>Monogenea</taxon>
        <taxon>Monopisthocotylea</taxon>
        <taxon>Dactylogyridea</taxon>
        <taxon>Ancyrocephalidae</taxon>
        <taxon>Cichlidogyrus</taxon>
    </lineage>
</organism>
<evidence type="ECO:0000256" key="2">
    <source>
        <dbReference type="SAM" id="MobiDB-lite"/>
    </source>
</evidence>
<dbReference type="PANTHER" id="PTHR31432">
    <property type="entry name" value="INTRAFLAGELLAR TRANSPORT PROTEIN 74 HOMOLOG"/>
    <property type="match status" value="1"/>
</dbReference>
<feature type="coiled-coil region" evidence="1">
    <location>
        <begin position="405"/>
        <end position="488"/>
    </location>
</feature>
<dbReference type="InterPro" id="IPR029602">
    <property type="entry name" value="IFT74"/>
</dbReference>
<keyword evidence="1" id="KW-0175">Coiled coil</keyword>
<gene>
    <name evidence="3" type="primary">IFT74</name>
    <name evidence="3" type="ORF">Ciccas_001157</name>
</gene>